<organism evidence="2 4">
    <name type="scientific">Bacteroides xylanisolvens</name>
    <dbReference type="NCBI Taxonomy" id="371601"/>
    <lineage>
        <taxon>Bacteria</taxon>
        <taxon>Pseudomonadati</taxon>
        <taxon>Bacteroidota</taxon>
        <taxon>Bacteroidia</taxon>
        <taxon>Bacteroidales</taxon>
        <taxon>Bacteroidaceae</taxon>
        <taxon>Bacteroides</taxon>
    </lineage>
</organism>
<reference evidence="3 4" key="1">
    <citation type="submission" date="2016-10" db="EMBL/GenBank/DDBJ databases">
        <authorList>
            <person name="de Groot N.N."/>
        </authorList>
    </citation>
    <scope>NUCLEOTIDE SEQUENCE [LARGE SCALE GENOMIC DNA]</scope>
    <source>
        <strain evidence="2 4">NLAE-zl-C202</strain>
        <strain evidence="1 3">NLAE-zl-G339</strain>
    </source>
</reference>
<dbReference type="EMBL" id="FOUM01000005">
    <property type="protein sequence ID" value="SFM47140.1"/>
    <property type="molecule type" value="Genomic_DNA"/>
</dbReference>
<evidence type="ECO:0000313" key="3">
    <source>
        <dbReference type="Proteomes" id="UP000183040"/>
    </source>
</evidence>
<accession>A0A1I4R5D0</accession>
<dbReference type="Proteomes" id="UP000183766">
    <property type="component" value="Unassembled WGS sequence"/>
</dbReference>
<gene>
    <name evidence="1" type="ORF">SAMN04487924_105206</name>
    <name evidence="2" type="ORF">SAMN05216250_105123</name>
</gene>
<name>A0A1I4R5D0_9BACE</name>
<dbReference type="AlphaFoldDB" id="A0A1I4R5D0"/>
<dbReference type="Proteomes" id="UP000183040">
    <property type="component" value="Unassembled WGS sequence"/>
</dbReference>
<evidence type="ECO:0000313" key="1">
    <source>
        <dbReference type="EMBL" id="SEA39503.1"/>
    </source>
</evidence>
<sequence>MTDEIKNIKTTAMYVHIANTYKSKIKSLLDDILEEEI</sequence>
<protein>
    <submittedName>
        <fullName evidence="2">Uncharacterized protein</fullName>
    </submittedName>
</protein>
<evidence type="ECO:0000313" key="4">
    <source>
        <dbReference type="Proteomes" id="UP000183766"/>
    </source>
</evidence>
<evidence type="ECO:0000313" key="2">
    <source>
        <dbReference type="EMBL" id="SFM47140.1"/>
    </source>
</evidence>
<proteinExistence type="predicted"/>
<dbReference type="EMBL" id="FNRP01000005">
    <property type="protein sequence ID" value="SEA39503.1"/>
    <property type="molecule type" value="Genomic_DNA"/>
</dbReference>